<dbReference type="Pfam" id="PF00155">
    <property type="entry name" value="Aminotran_1_2"/>
    <property type="match status" value="1"/>
</dbReference>
<dbReference type="Proteomes" id="UP000070442">
    <property type="component" value="Unassembled WGS sequence"/>
</dbReference>
<dbReference type="PANTHER" id="PTHR42691:SF1">
    <property type="entry name" value="ASPARTATE AMINOTRANSFERASE YHDR-RELATED"/>
    <property type="match status" value="1"/>
</dbReference>
<dbReference type="AlphaFoldDB" id="A0A134AKZ6"/>
<dbReference type="PATRIC" id="fig|755172.3.peg.223"/>
<evidence type="ECO:0000259" key="1">
    <source>
        <dbReference type="Pfam" id="PF00155"/>
    </source>
</evidence>
<feature type="domain" description="Aminotransferase class I/classII large" evidence="1">
    <location>
        <begin position="34"/>
        <end position="381"/>
    </location>
</feature>
<dbReference type="NCBIfam" id="NF005305">
    <property type="entry name" value="PRK06836.1"/>
    <property type="match status" value="1"/>
</dbReference>
<dbReference type="CDD" id="cd00609">
    <property type="entry name" value="AAT_like"/>
    <property type="match status" value="1"/>
</dbReference>
<gene>
    <name evidence="2" type="ORF">HMPREF1863_00231</name>
</gene>
<dbReference type="GO" id="GO:0008483">
    <property type="term" value="F:transaminase activity"/>
    <property type="evidence" value="ECO:0007669"/>
    <property type="project" value="UniProtKB-KW"/>
</dbReference>
<comment type="caution">
    <text evidence="2">The sequence shown here is derived from an EMBL/GenBank/DDBJ whole genome shotgun (WGS) entry which is preliminary data.</text>
</comment>
<reference evidence="3" key="1">
    <citation type="submission" date="2016-01" db="EMBL/GenBank/DDBJ databases">
        <authorList>
            <person name="Mitreva M."/>
            <person name="Pepin K.H."/>
            <person name="Mihindukulasuriya K.A."/>
            <person name="Fulton R."/>
            <person name="Fronick C."/>
            <person name="O'Laughlin M."/>
            <person name="Miner T."/>
            <person name="Herter B."/>
            <person name="Rosa B.A."/>
            <person name="Cordes M."/>
            <person name="Tomlinson C."/>
            <person name="Wollam A."/>
            <person name="Palsikar V.B."/>
            <person name="Mardis E.R."/>
            <person name="Wilson R.K."/>
        </authorList>
    </citation>
    <scope>NUCLEOTIDE SEQUENCE [LARGE SCALE GENOMIC DNA]</scope>
    <source>
        <strain evidence="3">DNF00729</strain>
    </source>
</reference>
<accession>A0A134AKZ6</accession>
<keyword evidence="2" id="KW-0808">Transferase</keyword>
<dbReference type="InterPro" id="IPR015421">
    <property type="entry name" value="PyrdxlP-dep_Trfase_major"/>
</dbReference>
<dbReference type="Gene3D" id="3.40.640.10">
    <property type="entry name" value="Type I PLP-dependent aspartate aminotransferase-like (Major domain)"/>
    <property type="match status" value="1"/>
</dbReference>
<keyword evidence="2" id="KW-0032">Aminotransferase</keyword>
<name>A0A134AKZ6_9FIRM</name>
<dbReference type="PANTHER" id="PTHR42691">
    <property type="entry name" value="ASPARTATE AMINOTRANSFERASE YHDR-RELATED"/>
    <property type="match status" value="1"/>
</dbReference>
<organism evidence="2 3">
    <name type="scientific">Aedoeadaptatus coxii</name>
    <dbReference type="NCBI Taxonomy" id="755172"/>
    <lineage>
        <taxon>Bacteria</taxon>
        <taxon>Bacillati</taxon>
        <taxon>Bacillota</taxon>
        <taxon>Tissierellia</taxon>
        <taxon>Tissierellales</taxon>
        <taxon>Peptoniphilaceae</taxon>
        <taxon>Aedoeadaptatus</taxon>
    </lineage>
</organism>
<keyword evidence="3" id="KW-1185">Reference proteome</keyword>
<dbReference type="GO" id="GO:0030170">
    <property type="term" value="F:pyridoxal phosphate binding"/>
    <property type="evidence" value="ECO:0007669"/>
    <property type="project" value="InterPro"/>
</dbReference>
<dbReference type="RefSeq" id="WP_068366463.1">
    <property type="nucleotide sequence ID" value="NZ_KQ960157.1"/>
</dbReference>
<protein>
    <submittedName>
        <fullName evidence="2">Aminotransferase, class I/II</fullName>
    </submittedName>
</protein>
<dbReference type="STRING" id="755172.HMPREF1863_00231"/>
<sequence length="395" mass="43287">MANKRMTSLGKQKSIIRELAGFGAERAKVVGPENVLNFSIGNPSVPAPKAVQDAIVDLTQNQAPQAVHSYSAGNGFESTRQAIADNLNKRYGTDYDASNLYMTCGAAASLSISLAALIEEPTDEIVVLAPFFPEYTVFIESQGGKMVLVEARDDMQLHAEDVEKVLTKNTRAVLINTPNNPAGVIYSKEALKELAAVLEKKSKEIGRPIYILSDEPYRELVLVDDAEVAWVPSLYANTVVCYSWSKSLSLPGERIGYILVPGSVEDKDLMPAIGGAGRSLGYVCAPTLMQKVIERCVDVEPDVEVYKNNRDLLFDALTEIGYQVAKPAGAFYLFIKSPDGDSETFSDRAKEYDMLVVPGTGFGSKAFMRLSYCVDTETCKKSIPVFKEMMEKYYS</sequence>
<dbReference type="InterPro" id="IPR004839">
    <property type="entry name" value="Aminotransferase_I/II_large"/>
</dbReference>
<proteinExistence type="predicted"/>
<evidence type="ECO:0000313" key="2">
    <source>
        <dbReference type="EMBL" id="KXB68210.1"/>
    </source>
</evidence>
<dbReference type="InterPro" id="IPR015424">
    <property type="entry name" value="PyrdxlP-dep_Trfase"/>
</dbReference>
<dbReference type="EMBL" id="LSDG01000005">
    <property type="protein sequence ID" value="KXB68210.1"/>
    <property type="molecule type" value="Genomic_DNA"/>
</dbReference>
<evidence type="ECO:0000313" key="3">
    <source>
        <dbReference type="Proteomes" id="UP000070442"/>
    </source>
</evidence>
<dbReference type="SUPFAM" id="SSF53383">
    <property type="entry name" value="PLP-dependent transferases"/>
    <property type="match status" value="1"/>
</dbReference>
<dbReference type="OrthoDB" id="9802328at2"/>